<sequence length="174" mass="19274">MASLVSKLARAAFATRASLSAVGGIAGAGRPAAAIRLYSAGGPMSSSSEEEEKARHKSEISWASDPSLLEARLADPSCIPFDEGGPPDERLYVDEKVLQSDEAMWAFYEQWCKIYGISRTRREMERRFKEFSEGAKAVHRASAVGERKWMNGFADMTKKEFGSRLLGRLPPRRK</sequence>
<dbReference type="EMBL" id="JAUUTY010000002">
    <property type="protein sequence ID" value="KAK1679666.1"/>
    <property type="molecule type" value="Genomic_DNA"/>
</dbReference>
<dbReference type="AlphaFoldDB" id="A0AAD8WUZ6"/>
<protein>
    <recommendedName>
        <fullName evidence="3">Cathepsin propeptide inhibitor domain-containing protein</fullName>
    </recommendedName>
</protein>
<gene>
    <name evidence="1" type="ORF">QYE76_040514</name>
</gene>
<dbReference type="Proteomes" id="UP001231189">
    <property type="component" value="Unassembled WGS sequence"/>
</dbReference>
<proteinExistence type="predicted"/>
<dbReference type="SUPFAM" id="SSF54001">
    <property type="entry name" value="Cysteine proteinases"/>
    <property type="match status" value="1"/>
</dbReference>
<accession>A0AAD8WUZ6</accession>
<evidence type="ECO:0000313" key="1">
    <source>
        <dbReference type="EMBL" id="KAK1679666.1"/>
    </source>
</evidence>
<organism evidence="1 2">
    <name type="scientific">Lolium multiflorum</name>
    <name type="common">Italian ryegrass</name>
    <name type="synonym">Lolium perenne subsp. multiflorum</name>
    <dbReference type="NCBI Taxonomy" id="4521"/>
    <lineage>
        <taxon>Eukaryota</taxon>
        <taxon>Viridiplantae</taxon>
        <taxon>Streptophyta</taxon>
        <taxon>Embryophyta</taxon>
        <taxon>Tracheophyta</taxon>
        <taxon>Spermatophyta</taxon>
        <taxon>Magnoliopsida</taxon>
        <taxon>Liliopsida</taxon>
        <taxon>Poales</taxon>
        <taxon>Poaceae</taxon>
        <taxon>BOP clade</taxon>
        <taxon>Pooideae</taxon>
        <taxon>Poodae</taxon>
        <taxon>Poeae</taxon>
        <taxon>Poeae Chloroplast Group 2 (Poeae type)</taxon>
        <taxon>Loliodinae</taxon>
        <taxon>Loliinae</taxon>
        <taxon>Lolium</taxon>
    </lineage>
</organism>
<evidence type="ECO:0008006" key="3">
    <source>
        <dbReference type="Google" id="ProtNLM"/>
    </source>
</evidence>
<evidence type="ECO:0000313" key="2">
    <source>
        <dbReference type="Proteomes" id="UP001231189"/>
    </source>
</evidence>
<reference evidence="1" key="1">
    <citation type="submission" date="2023-07" db="EMBL/GenBank/DDBJ databases">
        <title>A chromosome-level genome assembly of Lolium multiflorum.</title>
        <authorList>
            <person name="Chen Y."/>
            <person name="Copetti D."/>
            <person name="Kolliker R."/>
            <person name="Studer B."/>
        </authorList>
    </citation>
    <scope>NUCLEOTIDE SEQUENCE</scope>
    <source>
        <strain evidence="1">02402/16</strain>
        <tissue evidence="1">Leaf</tissue>
    </source>
</reference>
<keyword evidence="2" id="KW-1185">Reference proteome</keyword>
<dbReference type="InterPro" id="IPR038765">
    <property type="entry name" value="Papain-like_cys_pep_sf"/>
</dbReference>
<name>A0AAD8WUZ6_LOLMU</name>
<comment type="caution">
    <text evidence="1">The sequence shown here is derived from an EMBL/GenBank/DDBJ whole genome shotgun (WGS) entry which is preliminary data.</text>
</comment>
<dbReference type="Gene3D" id="1.10.287.2250">
    <property type="match status" value="1"/>
</dbReference>